<dbReference type="InterPro" id="IPR050428">
    <property type="entry name" value="TCS_sensor_his_kinase"/>
</dbReference>
<dbReference type="PANTHER" id="PTHR45436">
    <property type="entry name" value="SENSOR HISTIDINE KINASE YKOH"/>
    <property type="match status" value="1"/>
</dbReference>
<proteinExistence type="predicted"/>
<name>A0ABV7PV94_9ACTN</name>
<evidence type="ECO:0000256" key="4">
    <source>
        <dbReference type="ARBA" id="ARBA00022679"/>
    </source>
</evidence>
<gene>
    <name evidence="11" type="ORF">ACFO8M_02795</name>
</gene>
<sequence>MNDEPAVEPADAKRPKPRRRMWSRVRIRTKLTIMLLVPALTLAGMVVLRLVESAQEARNIGATADAVELARDVSDVIAAIQAERTDAAMLVYLGDTGLTDAESLLVAFEDHKAATGSALEALAATRGDLSLDDESASLLDRADAPLERLATAREAVLDGSVEAVHLTVYNSVVSRLSAVLDHAVDQAGTAELTRVVRTASLLAGIDEYSEQLRLLILSSEDGKPLASKHRMFMRLAAAREESLNEYRRIMAQTDPDSAVFKVGGIGDAEARPANAFESEVAGSRSDDIQTVNHVALMPAYDARHVATVALVGESLDEATSRADAVSTAALQRLAIEGAIAVVALALAVLIAYGIGRSVTRGLRDLSGSARHIAMVDLPQAVKRVDQQQGLGGLSPFEYAARTTPPLQVQGEDELSEVGEAFNIVHREAIRVSAQQALLRFHVGAIFVRLARRGHSLTGRLTAELDEAERNEQDPERLQRLFRLDHLASLIGRANDSLLVLGGSSAAKVRTTDASLDEVLQAAQSRIEYYTRIEAAADDGAWVKADVVDDVVQLLAELMDNATRYSESAAEITARVLTGKVIIQVRDHGIGIEPERLERFNDRLRRDTPVDLEAMQAMGLTVVGFLAGRHGIEVELRPSIGGGVVAEVAVPGSLLSFTAPPRVERPPAKPAAIMASAPPPQQQPRPVPMPAPRQRENAPLFAQNTAPMQVPVQRNTAQQHQVPPNQVQRPVPAAPRALPAGPSGPKVIEGDTRPLPVLSSAATAFLSEIPEIKFDMTVVHADPSLRAGQALPQPESAVPLTGPNGLPQRRPMSNLVPGAIAPSPGQEGKAIERNPRSIGATYSAYARGLTGSRTPQPQHDK</sequence>
<feature type="transmembrane region" description="Helical" evidence="9">
    <location>
        <begin position="333"/>
        <end position="354"/>
    </location>
</feature>
<evidence type="ECO:0000256" key="9">
    <source>
        <dbReference type="SAM" id="Phobius"/>
    </source>
</evidence>
<evidence type="ECO:0000256" key="5">
    <source>
        <dbReference type="ARBA" id="ARBA00022692"/>
    </source>
</evidence>
<feature type="compositionally biased region" description="Pro residues" evidence="8">
    <location>
        <begin position="676"/>
        <end position="690"/>
    </location>
</feature>
<evidence type="ECO:0000259" key="10">
    <source>
        <dbReference type="PROSITE" id="PS50109"/>
    </source>
</evidence>
<evidence type="ECO:0000256" key="7">
    <source>
        <dbReference type="ARBA" id="ARBA00022989"/>
    </source>
</evidence>
<protein>
    <recommendedName>
        <fullName evidence="2">histidine kinase</fullName>
        <ecNumber evidence="2">2.7.13.3</ecNumber>
    </recommendedName>
</protein>
<comment type="catalytic activity">
    <reaction evidence="1">
        <text>ATP + protein L-histidine = ADP + protein N-phospho-L-histidine.</text>
        <dbReference type="EC" id="2.7.13.3"/>
    </reaction>
</comment>
<feature type="region of interest" description="Disordered" evidence="8">
    <location>
        <begin position="802"/>
        <end position="860"/>
    </location>
</feature>
<keyword evidence="6" id="KW-0418">Kinase</keyword>
<dbReference type="EC" id="2.7.13.3" evidence="2"/>
<dbReference type="EMBL" id="JBHRWO010000004">
    <property type="protein sequence ID" value="MFC3491414.1"/>
    <property type="molecule type" value="Genomic_DNA"/>
</dbReference>
<dbReference type="Gene3D" id="3.30.565.10">
    <property type="entry name" value="Histidine kinase-like ATPase, C-terminal domain"/>
    <property type="match status" value="1"/>
</dbReference>
<keyword evidence="3" id="KW-0597">Phosphoprotein</keyword>
<dbReference type="InterPro" id="IPR036890">
    <property type="entry name" value="HATPase_C_sf"/>
</dbReference>
<evidence type="ECO:0000256" key="6">
    <source>
        <dbReference type="ARBA" id="ARBA00022777"/>
    </source>
</evidence>
<comment type="caution">
    <text evidence="11">The sequence shown here is derived from an EMBL/GenBank/DDBJ whole genome shotgun (WGS) entry which is preliminary data.</text>
</comment>
<keyword evidence="11" id="KW-0547">Nucleotide-binding</keyword>
<dbReference type="SMART" id="SM00387">
    <property type="entry name" value="HATPase_c"/>
    <property type="match status" value="1"/>
</dbReference>
<feature type="region of interest" description="Disordered" evidence="8">
    <location>
        <begin position="670"/>
        <end position="690"/>
    </location>
</feature>
<feature type="transmembrane region" description="Helical" evidence="9">
    <location>
        <begin position="31"/>
        <end position="51"/>
    </location>
</feature>
<dbReference type="RefSeq" id="WP_387970165.1">
    <property type="nucleotide sequence ID" value="NZ_JBHRWO010000004.1"/>
</dbReference>
<feature type="compositionally biased region" description="Polar residues" evidence="8">
    <location>
        <begin position="850"/>
        <end position="860"/>
    </location>
</feature>
<evidence type="ECO:0000256" key="3">
    <source>
        <dbReference type="ARBA" id="ARBA00022553"/>
    </source>
</evidence>
<keyword evidence="4" id="KW-0808">Transferase</keyword>
<keyword evidence="5 9" id="KW-0812">Transmembrane</keyword>
<evidence type="ECO:0000313" key="11">
    <source>
        <dbReference type="EMBL" id="MFC3491414.1"/>
    </source>
</evidence>
<evidence type="ECO:0000256" key="2">
    <source>
        <dbReference type="ARBA" id="ARBA00012438"/>
    </source>
</evidence>
<dbReference type="PROSITE" id="PS50109">
    <property type="entry name" value="HIS_KIN"/>
    <property type="match status" value="1"/>
</dbReference>
<reference evidence="12" key="1">
    <citation type="journal article" date="2019" name="Int. J. Syst. Evol. Microbiol.">
        <title>The Global Catalogue of Microorganisms (GCM) 10K type strain sequencing project: providing services to taxonomists for standard genome sequencing and annotation.</title>
        <authorList>
            <consortium name="The Broad Institute Genomics Platform"/>
            <consortium name="The Broad Institute Genome Sequencing Center for Infectious Disease"/>
            <person name="Wu L."/>
            <person name="Ma J."/>
        </authorList>
    </citation>
    <scope>NUCLEOTIDE SEQUENCE [LARGE SCALE GENOMIC DNA]</scope>
    <source>
        <strain evidence="12">CGMCC 4.7396</strain>
    </source>
</reference>
<evidence type="ECO:0000256" key="8">
    <source>
        <dbReference type="SAM" id="MobiDB-lite"/>
    </source>
</evidence>
<keyword evidence="9" id="KW-0472">Membrane</keyword>
<accession>A0ABV7PV94</accession>
<keyword evidence="7 9" id="KW-1133">Transmembrane helix</keyword>
<dbReference type="GO" id="GO:0005524">
    <property type="term" value="F:ATP binding"/>
    <property type="evidence" value="ECO:0007669"/>
    <property type="project" value="UniProtKB-KW"/>
</dbReference>
<organism evidence="11 12">
    <name type="scientific">Glycomyces rhizosphaerae</name>
    <dbReference type="NCBI Taxonomy" id="2054422"/>
    <lineage>
        <taxon>Bacteria</taxon>
        <taxon>Bacillati</taxon>
        <taxon>Actinomycetota</taxon>
        <taxon>Actinomycetes</taxon>
        <taxon>Glycomycetales</taxon>
        <taxon>Glycomycetaceae</taxon>
        <taxon>Glycomyces</taxon>
    </lineage>
</organism>
<dbReference type="Pfam" id="PF02518">
    <property type="entry name" value="HATPase_c"/>
    <property type="match status" value="1"/>
</dbReference>
<dbReference type="PANTHER" id="PTHR45436:SF5">
    <property type="entry name" value="SENSOR HISTIDINE KINASE TRCS"/>
    <property type="match status" value="1"/>
</dbReference>
<dbReference type="Gene3D" id="6.10.340.10">
    <property type="match status" value="1"/>
</dbReference>
<dbReference type="InterPro" id="IPR005467">
    <property type="entry name" value="His_kinase_dom"/>
</dbReference>
<feature type="domain" description="Histidine kinase" evidence="10">
    <location>
        <begin position="550"/>
        <end position="653"/>
    </location>
</feature>
<dbReference type="Proteomes" id="UP001595712">
    <property type="component" value="Unassembled WGS sequence"/>
</dbReference>
<dbReference type="SUPFAM" id="SSF55874">
    <property type="entry name" value="ATPase domain of HSP90 chaperone/DNA topoisomerase II/histidine kinase"/>
    <property type="match status" value="1"/>
</dbReference>
<dbReference type="InterPro" id="IPR003594">
    <property type="entry name" value="HATPase_dom"/>
</dbReference>
<evidence type="ECO:0000256" key="1">
    <source>
        <dbReference type="ARBA" id="ARBA00000085"/>
    </source>
</evidence>
<keyword evidence="11" id="KW-0067">ATP-binding</keyword>
<keyword evidence="12" id="KW-1185">Reference proteome</keyword>
<evidence type="ECO:0000313" key="12">
    <source>
        <dbReference type="Proteomes" id="UP001595712"/>
    </source>
</evidence>